<dbReference type="InterPro" id="IPR050475">
    <property type="entry name" value="Prenyltransferase_related"/>
</dbReference>
<name>A0A1H5YYV2_9ACTN</name>
<keyword evidence="6" id="KW-1185">Reference proteome</keyword>
<dbReference type="NCBIfam" id="NF045897">
    <property type="entry name" value="SCO3242_trans"/>
    <property type="match status" value="1"/>
</dbReference>
<comment type="subcellular location">
    <subcellularLocation>
        <location evidence="1">Membrane</location>
        <topology evidence="1">Multi-pass membrane protein</topology>
    </subcellularLocation>
</comment>
<evidence type="ECO:0000256" key="1">
    <source>
        <dbReference type="ARBA" id="ARBA00004141"/>
    </source>
</evidence>
<keyword evidence="2" id="KW-0812">Transmembrane</keyword>
<dbReference type="InterPro" id="IPR044878">
    <property type="entry name" value="UbiA_sf"/>
</dbReference>
<evidence type="ECO:0000256" key="3">
    <source>
        <dbReference type="ARBA" id="ARBA00022989"/>
    </source>
</evidence>
<reference evidence="6" key="1">
    <citation type="submission" date="2016-10" db="EMBL/GenBank/DDBJ databases">
        <authorList>
            <person name="Varghese N."/>
            <person name="Submissions S."/>
        </authorList>
    </citation>
    <scope>NUCLEOTIDE SEQUENCE [LARGE SCALE GENOMIC DNA]</scope>
    <source>
        <strain evidence="6">DSM 43163</strain>
    </source>
</reference>
<evidence type="ECO:0000256" key="2">
    <source>
        <dbReference type="ARBA" id="ARBA00022692"/>
    </source>
</evidence>
<sequence>MTTLKDLAELVRAPAALSVPGDTLAGGAQNLGPAVSSVCLYWAGMALNDYADRELDAKERPERPIPSGRVAPGQALALATGLTGAGLALAAVTGGRRRLAVALPLAAAVWAYDLKLKDTPAGPAAMAAARGLDVLLGGGPGAVPAAAALTVHTWGITTLSRGEVHGASPALLGGALAATTVATAVSALPAPGEGRAARIARLGLTAAYAGLVGRAQVRAARRGDAPSVRAAVGAGILGMLPLQAAFTARRGRLATAAALAAVHPAARALSRKVSPT</sequence>
<dbReference type="GO" id="GO:0016020">
    <property type="term" value="C:membrane"/>
    <property type="evidence" value="ECO:0007669"/>
    <property type="project" value="UniProtKB-SubCell"/>
</dbReference>
<accession>A0A1H5YYV2</accession>
<dbReference type="GO" id="GO:0016765">
    <property type="term" value="F:transferase activity, transferring alkyl or aryl (other than methyl) groups"/>
    <property type="evidence" value="ECO:0007669"/>
    <property type="project" value="InterPro"/>
</dbReference>
<dbReference type="PANTHER" id="PTHR42723">
    <property type="entry name" value="CHLOROPHYLL SYNTHASE"/>
    <property type="match status" value="1"/>
</dbReference>
<keyword evidence="4" id="KW-0472">Membrane</keyword>
<proteinExistence type="predicted"/>
<keyword evidence="5" id="KW-0808">Transferase</keyword>
<evidence type="ECO:0000313" key="6">
    <source>
        <dbReference type="Proteomes" id="UP000236723"/>
    </source>
</evidence>
<protein>
    <submittedName>
        <fullName evidence="5">4-hydroxybenzoate polyprenyltransferase</fullName>
    </submittedName>
</protein>
<dbReference type="OrthoDB" id="2908954at2"/>
<keyword evidence="3" id="KW-1133">Transmembrane helix</keyword>
<dbReference type="Proteomes" id="UP000236723">
    <property type="component" value="Unassembled WGS sequence"/>
</dbReference>
<dbReference type="PANTHER" id="PTHR42723:SF1">
    <property type="entry name" value="CHLOROPHYLL SYNTHASE, CHLOROPLASTIC"/>
    <property type="match status" value="1"/>
</dbReference>
<dbReference type="CDD" id="cd13964">
    <property type="entry name" value="PT_UbiA_1"/>
    <property type="match status" value="1"/>
</dbReference>
<dbReference type="InterPro" id="IPR000537">
    <property type="entry name" value="UbiA_prenyltransferase"/>
</dbReference>
<organism evidence="5 6">
    <name type="scientific">Thermomonospora echinospora</name>
    <dbReference type="NCBI Taxonomy" id="1992"/>
    <lineage>
        <taxon>Bacteria</taxon>
        <taxon>Bacillati</taxon>
        <taxon>Actinomycetota</taxon>
        <taxon>Actinomycetes</taxon>
        <taxon>Streptosporangiales</taxon>
        <taxon>Thermomonosporaceae</taxon>
        <taxon>Thermomonospora</taxon>
    </lineage>
</organism>
<evidence type="ECO:0000256" key="4">
    <source>
        <dbReference type="ARBA" id="ARBA00023136"/>
    </source>
</evidence>
<dbReference type="RefSeq" id="WP_103937686.1">
    <property type="nucleotide sequence ID" value="NZ_FNVO01000004.1"/>
</dbReference>
<dbReference type="Gene3D" id="1.10.357.140">
    <property type="entry name" value="UbiA prenyltransferase"/>
    <property type="match status" value="1"/>
</dbReference>
<evidence type="ECO:0000313" key="5">
    <source>
        <dbReference type="EMBL" id="SEG28615.1"/>
    </source>
</evidence>
<gene>
    <name evidence="5" type="ORF">SAMN04489712_104230</name>
</gene>
<dbReference type="EMBL" id="FNVO01000004">
    <property type="protein sequence ID" value="SEG28615.1"/>
    <property type="molecule type" value="Genomic_DNA"/>
</dbReference>
<dbReference type="Pfam" id="PF01040">
    <property type="entry name" value="UbiA"/>
    <property type="match status" value="1"/>
</dbReference>
<dbReference type="AlphaFoldDB" id="A0A1H5YYV2"/>